<dbReference type="STRING" id="649639.Bcell_0648"/>
<gene>
    <name evidence="3" type="ordered locus">Bcell_0648</name>
</gene>
<evidence type="ECO:0000313" key="3">
    <source>
        <dbReference type="EMBL" id="ADU28930.1"/>
    </source>
</evidence>
<keyword evidence="1" id="KW-1133">Transmembrane helix</keyword>
<name>E6TZ68_EVAC2</name>
<evidence type="ECO:0000259" key="2">
    <source>
        <dbReference type="Pfam" id="PF07853"/>
    </source>
</evidence>
<feature type="transmembrane region" description="Helical" evidence="1">
    <location>
        <begin position="117"/>
        <end position="138"/>
    </location>
</feature>
<feature type="transmembrane region" description="Helical" evidence="1">
    <location>
        <begin position="57"/>
        <end position="79"/>
    </location>
</feature>
<dbReference type="InterPro" id="IPR012867">
    <property type="entry name" value="DUF1648"/>
</dbReference>
<dbReference type="eggNOG" id="COG4194">
    <property type="taxonomic scope" value="Bacteria"/>
</dbReference>
<dbReference type="Proteomes" id="UP000001401">
    <property type="component" value="Chromosome"/>
</dbReference>
<dbReference type="KEGG" id="bco:Bcell_0648"/>
<dbReference type="GO" id="GO:0009636">
    <property type="term" value="P:response to toxic substance"/>
    <property type="evidence" value="ECO:0007669"/>
    <property type="project" value="TreeGrafter"/>
</dbReference>
<feature type="domain" description="DUF1648" evidence="2">
    <location>
        <begin position="20"/>
        <end position="61"/>
    </location>
</feature>
<organism evidence="3 4">
    <name type="scientific">Evansella cellulosilytica (strain ATCC 21833 / DSM 2522 / FERM P-1141 / JCM 9156 / N-4)</name>
    <name type="common">Bacillus cellulosilyticus</name>
    <dbReference type="NCBI Taxonomy" id="649639"/>
    <lineage>
        <taxon>Bacteria</taxon>
        <taxon>Bacillati</taxon>
        <taxon>Bacillota</taxon>
        <taxon>Bacilli</taxon>
        <taxon>Bacillales</taxon>
        <taxon>Bacillaceae</taxon>
        <taxon>Evansella</taxon>
    </lineage>
</organism>
<dbReference type="PANTHER" id="PTHR37810:SF5">
    <property type="entry name" value="IMMUNITY PROTEIN SDPI"/>
    <property type="match status" value="1"/>
</dbReference>
<proteinExistence type="predicted"/>
<sequence>MQANNNKKHFTLIDILAVITVLFSIGYVVAYYGSLPEEIPTHFHATGEPNSWGGKQLLIGLLILHIFVFKMMFFMNLFIRKSDQALKFLNIPTVNPKKLSDDQKVVVQRLSSQMMSIINLIVAILFFTIIYGMIHVGLGKQDGLGATTLICTIILIIIPIIYMFKIIKAAKVEQQSDKHMS</sequence>
<feature type="transmembrane region" description="Helical" evidence="1">
    <location>
        <begin position="12"/>
        <end position="33"/>
    </location>
</feature>
<protein>
    <recommendedName>
        <fullName evidence="2">DUF1648 domain-containing protein</fullName>
    </recommendedName>
</protein>
<reference evidence="3 4" key="1">
    <citation type="submission" date="2010-12" db="EMBL/GenBank/DDBJ databases">
        <title>Complete sequence of Bacillus cellulosilyticus DSM 2522.</title>
        <authorList>
            <consortium name="US DOE Joint Genome Institute"/>
            <person name="Lucas S."/>
            <person name="Copeland A."/>
            <person name="Lapidus A."/>
            <person name="Cheng J.-F."/>
            <person name="Bruce D."/>
            <person name="Goodwin L."/>
            <person name="Pitluck S."/>
            <person name="Chertkov O."/>
            <person name="Detter J.C."/>
            <person name="Han C."/>
            <person name="Tapia R."/>
            <person name="Land M."/>
            <person name="Hauser L."/>
            <person name="Jeffries C."/>
            <person name="Kyrpides N."/>
            <person name="Ivanova N."/>
            <person name="Mikhailova N."/>
            <person name="Brumm P."/>
            <person name="Mead D."/>
            <person name="Woyke T."/>
        </authorList>
    </citation>
    <scope>NUCLEOTIDE SEQUENCE [LARGE SCALE GENOMIC DNA]</scope>
    <source>
        <strain evidence="4">ATCC 21833 / DSM 2522 / FERM P-1141 / JCM 9156 / N-4</strain>
    </source>
</reference>
<dbReference type="PANTHER" id="PTHR37810">
    <property type="entry name" value="IMMUNITY PROTEIN SDPI"/>
    <property type="match status" value="1"/>
</dbReference>
<dbReference type="Pfam" id="PF07853">
    <property type="entry name" value="DUF1648"/>
    <property type="match status" value="1"/>
</dbReference>
<keyword evidence="4" id="KW-1185">Reference proteome</keyword>
<dbReference type="AlphaFoldDB" id="E6TZ68"/>
<keyword evidence="1" id="KW-0472">Membrane</keyword>
<dbReference type="HOGENOM" id="CLU_120972_0_0_9"/>
<feature type="transmembrane region" description="Helical" evidence="1">
    <location>
        <begin position="144"/>
        <end position="164"/>
    </location>
</feature>
<evidence type="ECO:0000313" key="4">
    <source>
        <dbReference type="Proteomes" id="UP000001401"/>
    </source>
</evidence>
<evidence type="ECO:0000256" key="1">
    <source>
        <dbReference type="SAM" id="Phobius"/>
    </source>
</evidence>
<dbReference type="EMBL" id="CP002394">
    <property type="protein sequence ID" value="ADU28930.1"/>
    <property type="molecule type" value="Genomic_DNA"/>
</dbReference>
<keyword evidence="1" id="KW-0812">Transmembrane</keyword>
<accession>E6TZ68</accession>